<gene>
    <name evidence="2" type="ORF">H9756_01875</name>
</gene>
<dbReference type="InterPro" id="IPR023804">
    <property type="entry name" value="DUF3792_TM"/>
</dbReference>
<evidence type="ECO:0000256" key="1">
    <source>
        <dbReference type="SAM" id="Phobius"/>
    </source>
</evidence>
<name>A0A9D2T1W9_9FIRM</name>
<dbReference type="EMBL" id="DWWI01000042">
    <property type="protein sequence ID" value="HJC42421.1"/>
    <property type="molecule type" value="Genomic_DNA"/>
</dbReference>
<dbReference type="AlphaFoldDB" id="A0A9D2T1W9"/>
<evidence type="ECO:0000313" key="2">
    <source>
        <dbReference type="EMBL" id="HJC42421.1"/>
    </source>
</evidence>
<accession>A0A9D2T1W9</accession>
<reference evidence="2" key="2">
    <citation type="submission" date="2021-04" db="EMBL/GenBank/DDBJ databases">
        <authorList>
            <person name="Gilroy R."/>
        </authorList>
    </citation>
    <scope>NUCLEOTIDE SEQUENCE</scope>
    <source>
        <strain evidence="2">CHK165-2605</strain>
    </source>
</reference>
<feature type="transmembrane region" description="Helical" evidence="1">
    <location>
        <begin position="21"/>
        <end position="44"/>
    </location>
</feature>
<comment type="caution">
    <text evidence="2">The sequence shown here is derived from an EMBL/GenBank/DDBJ whole genome shotgun (WGS) entry which is preliminary data.</text>
</comment>
<dbReference type="Proteomes" id="UP000823895">
    <property type="component" value="Unassembled WGS sequence"/>
</dbReference>
<organism evidence="2 3">
    <name type="scientific">Candidatus Mediterraneibacter gallistercoris</name>
    <dbReference type="NCBI Taxonomy" id="2838671"/>
    <lineage>
        <taxon>Bacteria</taxon>
        <taxon>Bacillati</taxon>
        <taxon>Bacillota</taxon>
        <taxon>Clostridia</taxon>
        <taxon>Lachnospirales</taxon>
        <taxon>Lachnospiraceae</taxon>
        <taxon>Mediterraneibacter</taxon>
    </lineage>
</organism>
<keyword evidence="1" id="KW-0812">Transmembrane</keyword>
<reference evidence="2" key="1">
    <citation type="journal article" date="2021" name="PeerJ">
        <title>Extensive microbial diversity within the chicken gut microbiome revealed by metagenomics and culture.</title>
        <authorList>
            <person name="Gilroy R."/>
            <person name="Ravi A."/>
            <person name="Getino M."/>
            <person name="Pursley I."/>
            <person name="Horton D.L."/>
            <person name="Alikhan N.F."/>
            <person name="Baker D."/>
            <person name="Gharbi K."/>
            <person name="Hall N."/>
            <person name="Watson M."/>
            <person name="Adriaenssens E.M."/>
            <person name="Foster-Nyarko E."/>
            <person name="Jarju S."/>
            <person name="Secka A."/>
            <person name="Antonio M."/>
            <person name="Oren A."/>
            <person name="Chaudhuri R.R."/>
            <person name="La Ragione R."/>
            <person name="Hildebrand F."/>
            <person name="Pallen M.J."/>
        </authorList>
    </citation>
    <scope>NUCLEOTIDE SEQUENCE</scope>
    <source>
        <strain evidence="2">CHK165-2605</strain>
    </source>
</reference>
<protein>
    <submittedName>
        <fullName evidence="2">TIGR04086 family membrane protein</fullName>
    </submittedName>
</protein>
<feature type="transmembrane region" description="Helical" evidence="1">
    <location>
        <begin position="78"/>
        <end position="101"/>
    </location>
</feature>
<dbReference type="NCBIfam" id="TIGR04086">
    <property type="entry name" value="TIGR04086_membr"/>
    <property type="match status" value="1"/>
</dbReference>
<dbReference type="Pfam" id="PF12670">
    <property type="entry name" value="DUF3792"/>
    <property type="match status" value="1"/>
</dbReference>
<keyword evidence="1" id="KW-0472">Membrane</keyword>
<proteinExistence type="predicted"/>
<sequence length="128" mass="13749">MEKKTGGRRGIEQRAADMLKSLLCAYIVTGILLLILTLLLYKAGLSEENINAGIILTYVISTFSGGFVIGKLTGARKFLWGLLLGVVYFLLLTLISLGIYHSLQSDLMNLTTTFLLCAGGGMLGGMIS</sequence>
<evidence type="ECO:0000313" key="3">
    <source>
        <dbReference type="Proteomes" id="UP000823895"/>
    </source>
</evidence>
<keyword evidence="1" id="KW-1133">Transmembrane helix</keyword>
<feature type="transmembrane region" description="Helical" evidence="1">
    <location>
        <begin position="107"/>
        <end position="127"/>
    </location>
</feature>
<feature type="transmembrane region" description="Helical" evidence="1">
    <location>
        <begin position="50"/>
        <end position="69"/>
    </location>
</feature>